<dbReference type="RefSeq" id="WP_357987160.1">
    <property type="nucleotide sequence ID" value="NZ_JBFAIH010000031.1"/>
</dbReference>
<comment type="caution">
    <text evidence="1">The sequence shown here is derived from an EMBL/GenBank/DDBJ whole genome shotgun (WGS) entry which is preliminary data.</text>
</comment>
<reference evidence="1 2" key="1">
    <citation type="submission" date="2024-06" db="EMBL/GenBank/DDBJ databases">
        <title>The Natural Products Discovery Center: Release of the First 8490 Sequenced Strains for Exploring Actinobacteria Biosynthetic Diversity.</title>
        <authorList>
            <person name="Kalkreuter E."/>
            <person name="Kautsar S.A."/>
            <person name="Yang D."/>
            <person name="Bader C.D."/>
            <person name="Teijaro C.N."/>
            <person name="Fluegel L."/>
            <person name="Davis C.M."/>
            <person name="Simpson J.R."/>
            <person name="Lauterbach L."/>
            <person name="Steele A.D."/>
            <person name="Gui C."/>
            <person name="Meng S."/>
            <person name="Li G."/>
            <person name="Viehrig K."/>
            <person name="Ye F."/>
            <person name="Su P."/>
            <person name="Kiefer A.F."/>
            <person name="Nichols A."/>
            <person name="Cepeda A.J."/>
            <person name="Yan W."/>
            <person name="Fan B."/>
            <person name="Jiang Y."/>
            <person name="Adhikari A."/>
            <person name="Zheng C.-J."/>
            <person name="Schuster L."/>
            <person name="Cowan T.M."/>
            <person name="Smanski M.J."/>
            <person name="Chevrette M.G."/>
            <person name="De Carvalho L.P.S."/>
            <person name="Shen B."/>
        </authorList>
    </citation>
    <scope>NUCLEOTIDE SEQUENCE [LARGE SCALE GENOMIC DNA]</scope>
    <source>
        <strain evidence="1 2">NPDC050671</strain>
    </source>
</reference>
<sequence>MRDPEVIEALAAMPEGKAEIPLEGFTPEIARLANIEDLLTQNLYAAAQADLRSAPTAARPELPHVARRRELKQGKARALEMRLIPGGG</sequence>
<dbReference type="EMBL" id="JBFAIH010000031">
    <property type="protein sequence ID" value="MEV0367506.1"/>
    <property type="molecule type" value="Genomic_DNA"/>
</dbReference>
<keyword evidence="2" id="KW-1185">Reference proteome</keyword>
<protein>
    <submittedName>
        <fullName evidence="1">Uncharacterized protein</fullName>
    </submittedName>
</protein>
<dbReference type="Proteomes" id="UP001551658">
    <property type="component" value="Unassembled WGS sequence"/>
</dbReference>
<evidence type="ECO:0000313" key="1">
    <source>
        <dbReference type="EMBL" id="MEV0367506.1"/>
    </source>
</evidence>
<accession>A0ABV3FIH2</accession>
<name>A0ABV3FIH2_9NOCA</name>
<gene>
    <name evidence="1" type="ORF">AB0H72_32955</name>
</gene>
<evidence type="ECO:0000313" key="2">
    <source>
        <dbReference type="Proteomes" id="UP001551658"/>
    </source>
</evidence>
<organism evidence="1 2">
    <name type="scientific">Nocardia fusca</name>
    <dbReference type="NCBI Taxonomy" id="941183"/>
    <lineage>
        <taxon>Bacteria</taxon>
        <taxon>Bacillati</taxon>
        <taxon>Actinomycetota</taxon>
        <taxon>Actinomycetes</taxon>
        <taxon>Mycobacteriales</taxon>
        <taxon>Nocardiaceae</taxon>
        <taxon>Nocardia</taxon>
    </lineage>
</organism>
<proteinExistence type="predicted"/>